<evidence type="ECO:0000313" key="3">
    <source>
        <dbReference type="Proteomes" id="UP001180737"/>
    </source>
</evidence>
<feature type="compositionally biased region" description="Low complexity" evidence="1">
    <location>
        <begin position="85"/>
        <end position="103"/>
    </location>
</feature>
<reference evidence="2" key="1">
    <citation type="submission" date="2024-05" db="EMBL/GenBank/DDBJ databases">
        <title>30 novel species of actinomycetes from the DSMZ collection.</title>
        <authorList>
            <person name="Nouioui I."/>
        </authorList>
    </citation>
    <scope>NUCLEOTIDE SEQUENCE</scope>
    <source>
        <strain evidence="2">DSM 3412</strain>
    </source>
</reference>
<sequence>MRLAEALRDLDATWQESAEVCADVAWQARAAGNSALVLLDPEHVTDPGPGPVIWRTYRHLYLSTLRYDFRCRSAICACPAPPPRLTTSPAAAPTAAAPAHRRR</sequence>
<accession>A0ABU2YW96</accession>
<comment type="caution">
    <text evidence="2">The sequence shown here is derived from an EMBL/GenBank/DDBJ whole genome shotgun (WGS) entry which is preliminary data.</text>
</comment>
<organism evidence="2 3">
    <name type="scientific">Streptomyces gottesmaniae</name>
    <dbReference type="NCBI Taxonomy" id="3075518"/>
    <lineage>
        <taxon>Bacteria</taxon>
        <taxon>Bacillati</taxon>
        <taxon>Actinomycetota</taxon>
        <taxon>Actinomycetes</taxon>
        <taxon>Kitasatosporales</taxon>
        <taxon>Streptomycetaceae</taxon>
        <taxon>Streptomyces</taxon>
    </lineage>
</organism>
<gene>
    <name evidence="2" type="ORF">RM704_14160</name>
</gene>
<dbReference type="EMBL" id="JAVRFJ010000010">
    <property type="protein sequence ID" value="MDT0568597.1"/>
    <property type="molecule type" value="Genomic_DNA"/>
</dbReference>
<dbReference type="RefSeq" id="WP_311590587.1">
    <property type="nucleotide sequence ID" value="NZ_JAVRFJ010000010.1"/>
</dbReference>
<name>A0ABU2YW96_9ACTN</name>
<proteinExistence type="predicted"/>
<protein>
    <submittedName>
        <fullName evidence="2">Uncharacterized protein</fullName>
    </submittedName>
</protein>
<dbReference type="Proteomes" id="UP001180737">
    <property type="component" value="Unassembled WGS sequence"/>
</dbReference>
<keyword evidence="3" id="KW-1185">Reference proteome</keyword>
<feature type="region of interest" description="Disordered" evidence="1">
    <location>
        <begin position="84"/>
        <end position="103"/>
    </location>
</feature>
<evidence type="ECO:0000256" key="1">
    <source>
        <dbReference type="SAM" id="MobiDB-lite"/>
    </source>
</evidence>
<evidence type="ECO:0000313" key="2">
    <source>
        <dbReference type="EMBL" id="MDT0568597.1"/>
    </source>
</evidence>